<dbReference type="PANTHER" id="PTHR36617">
    <property type="entry name" value="PROTEIN, PUTATIVE-RELATED"/>
    <property type="match status" value="1"/>
</dbReference>
<gene>
    <name evidence="1" type="ORF">BVC80_8389g4</name>
</gene>
<organism evidence="1 2">
    <name type="scientific">Macleaya cordata</name>
    <name type="common">Five-seeded plume-poppy</name>
    <name type="synonym">Bocconia cordata</name>
    <dbReference type="NCBI Taxonomy" id="56857"/>
    <lineage>
        <taxon>Eukaryota</taxon>
        <taxon>Viridiplantae</taxon>
        <taxon>Streptophyta</taxon>
        <taxon>Embryophyta</taxon>
        <taxon>Tracheophyta</taxon>
        <taxon>Spermatophyta</taxon>
        <taxon>Magnoliopsida</taxon>
        <taxon>Ranunculales</taxon>
        <taxon>Papaveraceae</taxon>
        <taxon>Papaveroideae</taxon>
        <taxon>Macleaya</taxon>
    </lineage>
</organism>
<dbReference type="PANTHER" id="PTHR36617:SF16">
    <property type="entry name" value="OS04G0516500 PROTEIN"/>
    <property type="match status" value="1"/>
</dbReference>
<accession>A0A200R389</accession>
<sequence length="146" mass="16795">MEAGGKMLTECHFKLNSSMQTSFWWDHWLDNLVLAVDFCSIFKISSFKDGMVRDFISESGTGPSWNFSFTRNLKEDEIPILATFLHKIGTPPPLSLEEDAISWPHNQNGLSVKSVYDFLSSPLHHNSYPSTFIWKSHMPLKICFFM</sequence>
<keyword evidence="2" id="KW-1185">Reference proteome</keyword>
<comment type="caution">
    <text evidence="1">The sequence shown here is derived from an EMBL/GenBank/DDBJ whole genome shotgun (WGS) entry which is preliminary data.</text>
</comment>
<dbReference type="OrthoDB" id="1436411at2759"/>
<evidence type="ECO:0000313" key="1">
    <source>
        <dbReference type="EMBL" id="OVA17189.1"/>
    </source>
</evidence>
<name>A0A200R389_MACCD</name>
<dbReference type="AlphaFoldDB" id="A0A200R389"/>
<protein>
    <recommendedName>
        <fullName evidence="3">Reverse transcriptase zinc-binding domain</fullName>
    </recommendedName>
</protein>
<dbReference type="Proteomes" id="UP000195402">
    <property type="component" value="Unassembled WGS sequence"/>
</dbReference>
<dbReference type="InParanoid" id="A0A200R389"/>
<reference evidence="1 2" key="1">
    <citation type="journal article" date="2017" name="Mol. Plant">
        <title>The Genome of Medicinal Plant Macleaya cordata Provides New Insights into Benzylisoquinoline Alkaloids Metabolism.</title>
        <authorList>
            <person name="Liu X."/>
            <person name="Liu Y."/>
            <person name="Huang P."/>
            <person name="Ma Y."/>
            <person name="Qing Z."/>
            <person name="Tang Q."/>
            <person name="Cao H."/>
            <person name="Cheng P."/>
            <person name="Zheng Y."/>
            <person name="Yuan Z."/>
            <person name="Zhou Y."/>
            <person name="Liu J."/>
            <person name="Tang Z."/>
            <person name="Zhuo Y."/>
            <person name="Zhang Y."/>
            <person name="Yu L."/>
            <person name="Huang J."/>
            <person name="Yang P."/>
            <person name="Peng Q."/>
            <person name="Zhang J."/>
            <person name="Jiang W."/>
            <person name="Zhang Z."/>
            <person name="Lin K."/>
            <person name="Ro D.K."/>
            <person name="Chen X."/>
            <person name="Xiong X."/>
            <person name="Shang Y."/>
            <person name="Huang S."/>
            <person name="Zeng J."/>
        </authorList>
    </citation>
    <scope>NUCLEOTIDE SEQUENCE [LARGE SCALE GENOMIC DNA]</scope>
    <source>
        <strain evidence="2">cv. BLH2017</strain>
        <tissue evidence="1">Root</tissue>
    </source>
</reference>
<proteinExistence type="predicted"/>
<dbReference type="EMBL" id="MVGT01000442">
    <property type="protein sequence ID" value="OVA17189.1"/>
    <property type="molecule type" value="Genomic_DNA"/>
</dbReference>
<evidence type="ECO:0000313" key="2">
    <source>
        <dbReference type="Proteomes" id="UP000195402"/>
    </source>
</evidence>
<evidence type="ECO:0008006" key="3">
    <source>
        <dbReference type="Google" id="ProtNLM"/>
    </source>
</evidence>